<evidence type="ECO:0000313" key="1">
    <source>
        <dbReference type="EMBL" id="ORE17685.1"/>
    </source>
</evidence>
<proteinExistence type="predicted"/>
<dbReference type="AlphaFoldDB" id="A0A1X0S042"/>
<dbReference type="VEuPathDB" id="FungiDB:BCV72DRAFT_218567"/>
<protein>
    <submittedName>
        <fullName evidence="1">Uncharacterized protein</fullName>
    </submittedName>
</protein>
<dbReference type="Proteomes" id="UP000242381">
    <property type="component" value="Unassembled WGS sequence"/>
</dbReference>
<dbReference type="EMBL" id="KV921349">
    <property type="protein sequence ID" value="ORE17685.1"/>
    <property type="molecule type" value="Genomic_DNA"/>
</dbReference>
<gene>
    <name evidence="1" type="ORF">BCV71DRAFT_216301</name>
</gene>
<name>A0A1X0S042_RHIZD</name>
<evidence type="ECO:0000313" key="2">
    <source>
        <dbReference type="Proteomes" id="UP000242381"/>
    </source>
</evidence>
<accession>A0A1X0S042</accession>
<dbReference type="OMA" id="IRWPCEN"/>
<sequence>MTTAYKMDLTYNSQCRMMKMDSFRFINDNSDNILSLPVIIEKLNQVKAIIERIMDSLYRRVAEGKKGEDITMYIRWPCENPVATKIIE</sequence>
<organism evidence="1 2">
    <name type="scientific">Rhizopus microsporus</name>
    <dbReference type="NCBI Taxonomy" id="58291"/>
    <lineage>
        <taxon>Eukaryota</taxon>
        <taxon>Fungi</taxon>
        <taxon>Fungi incertae sedis</taxon>
        <taxon>Mucoromycota</taxon>
        <taxon>Mucoromycotina</taxon>
        <taxon>Mucoromycetes</taxon>
        <taxon>Mucorales</taxon>
        <taxon>Mucorineae</taxon>
        <taxon>Rhizopodaceae</taxon>
        <taxon>Rhizopus</taxon>
    </lineage>
</organism>
<reference evidence="1 2" key="1">
    <citation type="journal article" date="2016" name="Proc. Natl. Acad. Sci. U.S.A.">
        <title>Lipid metabolic changes in an early divergent fungus govern the establishment of a mutualistic symbiosis with endobacteria.</title>
        <authorList>
            <person name="Lastovetsky O.A."/>
            <person name="Gaspar M.L."/>
            <person name="Mondo S.J."/>
            <person name="LaButti K.M."/>
            <person name="Sandor L."/>
            <person name="Grigoriev I.V."/>
            <person name="Henry S.A."/>
            <person name="Pawlowska T.E."/>
        </authorList>
    </citation>
    <scope>NUCLEOTIDE SEQUENCE [LARGE SCALE GENOMIC DNA]</scope>
    <source>
        <strain evidence="1 2">ATCC 11559</strain>
    </source>
</reference>